<dbReference type="Proteomes" id="UP000324133">
    <property type="component" value="Unassembled WGS sequence"/>
</dbReference>
<keyword evidence="1" id="KW-0472">Membrane</keyword>
<protein>
    <submittedName>
        <fullName evidence="3">Beta-lactamase family protein</fullName>
    </submittedName>
</protein>
<comment type="caution">
    <text evidence="3">The sequence shown here is derived from an EMBL/GenBank/DDBJ whole genome shotgun (WGS) entry which is preliminary data.</text>
</comment>
<proteinExistence type="predicted"/>
<keyword evidence="4" id="KW-1185">Reference proteome</keyword>
<accession>A0A5B6TFA3</accession>
<gene>
    <name evidence="3" type="ORF">FOA19_11735</name>
</gene>
<dbReference type="InterPro" id="IPR001466">
    <property type="entry name" value="Beta-lactam-related"/>
</dbReference>
<evidence type="ECO:0000313" key="4">
    <source>
        <dbReference type="Proteomes" id="UP000324133"/>
    </source>
</evidence>
<keyword evidence="1" id="KW-0812">Transmembrane</keyword>
<dbReference type="PANTHER" id="PTHR46825">
    <property type="entry name" value="D-ALANYL-D-ALANINE-CARBOXYPEPTIDASE/ENDOPEPTIDASE AMPH"/>
    <property type="match status" value="1"/>
</dbReference>
<keyword evidence="1" id="KW-1133">Transmembrane helix</keyword>
<dbReference type="EMBL" id="VKKY01000002">
    <property type="protein sequence ID" value="KAA3437945.1"/>
    <property type="molecule type" value="Genomic_DNA"/>
</dbReference>
<sequence length="574" mass="63596">MKPETKTLLKGKQKAKIEHTKSLIKGLFSPFILPAFALFFTGYSAVAQDKTAEVDKVFSWASKETPGCVCAVSQNGKVVVNRAYGSADLEREVPLDLNSVFDIGSVRKQFIAAATLLLVEEKKLSFTEDIHKYLPELPDYGQKITLDHLLTHTSGIRDWTGLLPLANGKPEAITLILRQRGLNFKPGEEWSYSNSGYVLLVEIVSRTTGMPFADFARKRLFEPLGMKSTTYVTDMTAAVKNRALGYEKTKDGWKLDMYLGNDRGGGAILSTATDLLLWNNALSTNRLGAFVTEKLQEPAKLNNGRKLGYARGLFLETYRGVKEVWHSGGAAGYHTWLGRFPEQGVSVAVLCNSDAKPATGLAERIVDQFVTYADSQPAIASTPPALTAEALEEVKGKTGLFFNEKTGEPLRLAVDRDRFRIANGPGLVPVGKDRYRRFGAFVQFMSQDEFELHFLSPDQFELKSMEGKTSKYRRAQPFTPTSADLQAYSGRYQNDEIGAFFDMDTVNNNLMGRANDAPAPGFEFKPVSKDTFQLGGITLRFVRDKAGKVVALDYSNPVVRNMRFTRSGDQASSR</sequence>
<evidence type="ECO:0000313" key="3">
    <source>
        <dbReference type="EMBL" id="KAA3437945.1"/>
    </source>
</evidence>
<dbReference type="InterPro" id="IPR050491">
    <property type="entry name" value="AmpC-like"/>
</dbReference>
<reference evidence="3 4" key="1">
    <citation type="submission" date="2019-07" db="EMBL/GenBank/DDBJ databases">
        <title>Rufibacter sp. nov., isolated from lake sediment.</title>
        <authorList>
            <person name="Qu J.-H."/>
        </authorList>
    </citation>
    <scope>NUCLEOTIDE SEQUENCE [LARGE SCALE GENOMIC DNA]</scope>
    <source>
        <strain evidence="3 4">NBS58-1</strain>
    </source>
</reference>
<dbReference type="AlphaFoldDB" id="A0A5B6TFA3"/>
<dbReference type="SUPFAM" id="SSF56601">
    <property type="entry name" value="beta-lactamase/transpeptidase-like"/>
    <property type="match status" value="1"/>
</dbReference>
<evidence type="ECO:0000259" key="2">
    <source>
        <dbReference type="Pfam" id="PF00144"/>
    </source>
</evidence>
<organism evidence="3 4">
    <name type="scientific">Rufibacter hautae</name>
    <dbReference type="NCBI Taxonomy" id="2595005"/>
    <lineage>
        <taxon>Bacteria</taxon>
        <taxon>Pseudomonadati</taxon>
        <taxon>Bacteroidota</taxon>
        <taxon>Cytophagia</taxon>
        <taxon>Cytophagales</taxon>
        <taxon>Hymenobacteraceae</taxon>
        <taxon>Rufibacter</taxon>
    </lineage>
</organism>
<dbReference type="Gene3D" id="3.40.710.10">
    <property type="entry name" value="DD-peptidase/beta-lactamase superfamily"/>
    <property type="match status" value="1"/>
</dbReference>
<name>A0A5B6TFA3_9BACT</name>
<evidence type="ECO:0000256" key="1">
    <source>
        <dbReference type="SAM" id="Phobius"/>
    </source>
</evidence>
<feature type="transmembrane region" description="Helical" evidence="1">
    <location>
        <begin position="23"/>
        <end position="46"/>
    </location>
</feature>
<dbReference type="InterPro" id="IPR012338">
    <property type="entry name" value="Beta-lactam/transpept-like"/>
</dbReference>
<dbReference type="OrthoDB" id="9793489at2"/>
<feature type="domain" description="Beta-lactamase-related" evidence="2">
    <location>
        <begin position="61"/>
        <end position="362"/>
    </location>
</feature>
<dbReference type="Pfam" id="PF00144">
    <property type="entry name" value="Beta-lactamase"/>
    <property type="match status" value="1"/>
</dbReference>
<dbReference type="PANTHER" id="PTHR46825:SF9">
    <property type="entry name" value="BETA-LACTAMASE-RELATED DOMAIN-CONTAINING PROTEIN"/>
    <property type="match status" value="1"/>
</dbReference>